<comment type="caution">
    <text evidence="1">The sequence shown here is derived from an EMBL/GenBank/DDBJ whole genome shotgun (WGS) entry which is preliminary data.</text>
</comment>
<name>A0A644X0R2_9ZZZZ</name>
<reference evidence="1" key="1">
    <citation type="submission" date="2019-08" db="EMBL/GenBank/DDBJ databases">
        <authorList>
            <person name="Kucharzyk K."/>
            <person name="Murdoch R.W."/>
            <person name="Higgins S."/>
            <person name="Loffler F."/>
        </authorList>
    </citation>
    <scope>NUCLEOTIDE SEQUENCE</scope>
</reference>
<organism evidence="1">
    <name type="scientific">bioreactor metagenome</name>
    <dbReference type="NCBI Taxonomy" id="1076179"/>
    <lineage>
        <taxon>unclassified sequences</taxon>
        <taxon>metagenomes</taxon>
        <taxon>ecological metagenomes</taxon>
    </lineage>
</organism>
<gene>
    <name evidence="1" type="ORF">SDC9_54071</name>
</gene>
<accession>A0A644X0R2</accession>
<dbReference type="EMBL" id="VSSQ01001373">
    <property type="protein sequence ID" value="MPM07764.1"/>
    <property type="molecule type" value="Genomic_DNA"/>
</dbReference>
<evidence type="ECO:0000313" key="1">
    <source>
        <dbReference type="EMBL" id="MPM07764.1"/>
    </source>
</evidence>
<proteinExistence type="predicted"/>
<protein>
    <submittedName>
        <fullName evidence="1">Uncharacterized protein</fullName>
    </submittedName>
</protein>
<sequence length="81" mass="9026">MNLIEVWGSGFSVNLYPKSAVMNQNGVINPTTDDMNLIHENPELHNRSSCMPCRFYCLLLVLDVGKTCFIVKGGLSSLLHK</sequence>
<dbReference type="AlphaFoldDB" id="A0A644X0R2"/>